<dbReference type="EMBL" id="RJJD01000002">
    <property type="protein sequence ID" value="RNI30430.1"/>
    <property type="molecule type" value="Genomic_DNA"/>
</dbReference>
<keyword evidence="1" id="KW-0472">Membrane</keyword>
<dbReference type="AlphaFoldDB" id="A0A3M9MY57"/>
<reference evidence="2 3" key="1">
    <citation type="submission" date="2018-11" db="EMBL/GenBank/DDBJ databases">
        <title>Rufibacter latericius sp. nov., isolated from water in Baiyang Lake.</title>
        <authorList>
            <person name="Yang Y."/>
        </authorList>
    </citation>
    <scope>NUCLEOTIDE SEQUENCE [LARGE SCALE GENOMIC DNA]</scope>
    <source>
        <strain evidence="2 3">R-22-1c-1</strain>
    </source>
</reference>
<keyword evidence="1" id="KW-0812">Transmembrane</keyword>
<evidence type="ECO:0000313" key="2">
    <source>
        <dbReference type="EMBL" id="RNI30430.1"/>
    </source>
</evidence>
<proteinExistence type="predicted"/>
<evidence type="ECO:0000313" key="3">
    <source>
        <dbReference type="Proteomes" id="UP000272117"/>
    </source>
</evidence>
<organism evidence="2 3">
    <name type="scientific">Rufibacter latericius</name>
    <dbReference type="NCBI Taxonomy" id="2487040"/>
    <lineage>
        <taxon>Bacteria</taxon>
        <taxon>Pseudomonadati</taxon>
        <taxon>Bacteroidota</taxon>
        <taxon>Cytophagia</taxon>
        <taxon>Cytophagales</taxon>
        <taxon>Hymenobacteraceae</taxon>
        <taxon>Rufibacter</taxon>
    </lineage>
</organism>
<protein>
    <submittedName>
        <fullName evidence="2">Uncharacterized protein</fullName>
    </submittedName>
</protein>
<keyword evidence="1" id="KW-1133">Transmembrane helix</keyword>
<feature type="transmembrane region" description="Helical" evidence="1">
    <location>
        <begin position="6"/>
        <end position="25"/>
    </location>
</feature>
<sequence>MDNQTLLIASILGIVAFSLIARYFYRYADGKANVQGSDKKEKYLEWQETHGASLKKAIKVLSIIFGVLMLFQVLSLL</sequence>
<dbReference type="Proteomes" id="UP000272117">
    <property type="component" value="Unassembled WGS sequence"/>
</dbReference>
<comment type="caution">
    <text evidence="2">The sequence shown here is derived from an EMBL/GenBank/DDBJ whole genome shotgun (WGS) entry which is preliminary data.</text>
</comment>
<evidence type="ECO:0000256" key="1">
    <source>
        <dbReference type="SAM" id="Phobius"/>
    </source>
</evidence>
<keyword evidence="3" id="KW-1185">Reference proteome</keyword>
<feature type="transmembrane region" description="Helical" evidence="1">
    <location>
        <begin position="57"/>
        <end position="76"/>
    </location>
</feature>
<accession>A0A3M9MY57</accession>
<name>A0A3M9MY57_9BACT</name>
<gene>
    <name evidence="2" type="ORF">EFB08_03955</name>
</gene>